<keyword evidence="6" id="KW-0808">Transferase</keyword>
<dbReference type="PANTHER" id="PTHR32282:SF33">
    <property type="entry name" value="PEPTIDOGLYCAN GLYCOSYLTRANSFERASE"/>
    <property type="match status" value="1"/>
</dbReference>
<dbReference type="InterPro" id="IPR023346">
    <property type="entry name" value="Lysozyme-like_dom_sf"/>
</dbReference>
<dbReference type="GO" id="GO:0006508">
    <property type="term" value="P:proteolysis"/>
    <property type="evidence" value="ECO:0007669"/>
    <property type="project" value="UniProtKB-KW"/>
</dbReference>
<evidence type="ECO:0000256" key="12">
    <source>
        <dbReference type="ARBA" id="ARBA00034000"/>
    </source>
</evidence>
<evidence type="ECO:0000256" key="15">
    <source>
        <dbReference type="SAM" id="Phobius"/>
    </source>
</evidence>
<keyword evidence="4" id="KW-0645">Protease</keyword>
<sequence>MSSSVSITEPHPESKTKKITVFILVLFLKFFVALLFLILAMAGGLATGAYFRLQSLPDVRKLGNFDPHERSEILTSDGTVLKQVFGEENRKVILLKEIPAHVRNAVLAIEDARFKQHTGIDPIGIARAVKANMDSNETVQGGSTITQQVVKNLFFTPERSYARKAAEAVLSVQVDQTFSKDQILELYLNLIYWGHNAYGIEAAAETYFGKSCKDLTIAEAAMIAGLIRGPEAFSPYRNYQMAKTRQIETLRKMVESGYITKEDAEKAKSEPIKLYGIRRGMQHPYFTTYVMDYLKTLYSQSELETKGLKIYTSIDVKAQNHAVKVVNDHLEKLKNYNIQQGALVSIDAKTGHVVAMVGGTKFGYGANEFNRAFQAQRQTGSSFKPFVYVTAFENGYTPYTTEMDSPTVYKTGPGTTWSPQNYGRNYRGAMTIRTALMASVNVVAVKVMDKVGIDKVIEMTKRLGIKSEVRPFLSSALGASEITPLEMAQAYSAFANDGILNMASPIVRIEDKNGNVILDNAKPKGKKVLDQDVVRALNHSLMAVVTGGTATAAYIPGYQVAGKTGTTSSHRDAWFMGYTPQLVTSIWVGNDTPTRMYGATGGVFCAPIWKDFMVEALKSRPAEKFPEELPLRRKRLYSKGSFVSSAEVEDEDEKKKKARLAATAAAAARARQQTTESQLDTSSQVRVRVRNTAPRAVVPQNIENRAPSGRMTGLQRSTSRSGRMEGGSATGQAAGE</sequence>
<keyword evidence="9" id="KW-0573">Peptidoglycan synthesis</keyword>
<evidence type="ECO:0000256" key="11">
    <source>
        <dbReference type="ARBA" id="ARBA00023316"/>
    </source>
</evidence>
<feature type="transmembrane region" description="Helical" evidence="15">
    <location>
        <begin position="21"/>
        <end position="51"/>
    </location>
</feature>
<dbReference type="GO" id="GO:0009002">
    <property type="term" value="F:serine-type D-Ala-D-Ala carboxypeptidase activity"/>
    <property type="evidence" value="ECO:0007669"/>
    <property type="project" value="UniProtKB-EC"/>
</dbReference>
<dbReference type="NCBIfam" id="TIGR02074">
    <property type="entry name" value="PBP_1a_fam"/>
    <property type="match status" value="1"/>
</dbReference>
<comment type="caution">
    <text evidence="18">The sequence shown here is derived from an EMBL/GenBank/DDBJ whole genome shotgun (WGS) entry which is preliminary data.</text>
</comment>
<dbReference type="InterPro" id="IPR012338">
    <property type="entry name" value="Beta-lactam/transpept-like"/>
</dbReference>
<keyword evidence="5" id="KW-0328">Glycosyltransferase</keyword>
<dbReference type="EMBL" id="PFFQ01000038">
    <property type="protein sequence ID" value="PIW16314.1"/>
    <property type="molecule type" value="Genomic_DNA"/>
</dbReference>
<dbReference type="FunFam" id="1.10.3810.10:FF:000001">
    <property type="entry name" value="Penicillin-binding protein 1A"/>
    <property type="match status" value="1"/>
</dbReference>
<dbReference type="Proteomes" id="UP000231019">
    <property type="component" value="Unassembled WGS sequence"/>
</dbReference>
<dbReference type="Pfam" id="PF00912">
    <property type="entry name" value="Transgly"/>
    <property type="match status" value="1"/>
</dbReference>
<dbReference type="GO" id="GO:0030288">
    <property type="term" value="C:outer membrane-bounded periplasmic space"/>
    <property type="evidence" value="ECO:0007669"/>
    <property type="project" value="TreeGrafter"/>
</dbReference>
<keyword evidence="15" id="KW-0812">Transmembrane</keyword>
<evidence type="ECO:0000313" key="19">
    <source>
        <dbReference type="Proteomes" id="UP000231019"/>
    </source>
</evidence>
<keyword evidence="10" id="KW-0511">Multifunctional enzyme</keyword>
<feature type="region of interest" description="Disordered" evidence="14">
    <location>
        <begin position="668"/>
        <end position="736"/>
    </location>
</feature>
<name>A0A2M7G481_9BACT</name>
<evidence type="ECO:0000256" key="3">
    <source>
        <dbReference type="ARBA" id="ARBA00022645"/>
    </source>
</evidence>
<dbReference type="GO" id="GO:0008955">
    <property type="term" value="F:peptidoglycan glycosyltransferase activity"/>
    <property type="evidence" value="ECO:0007669"/>
    <property type="project" value="UniProtKB-EC"/>
</dbReference>
<evidence type="ECO:0000256" key="2">
    <source>
        <dbReference type="ARBA" id="ARBA00007739"/>
    </source>
</evidence>
<evidence type="ECO:0000256" key="10">
    <source>
        <dbReference type="ARBA" id="ARBA00023268"/>
    </source>
</evidence>
<dbReference type="GO" id="GO:0008360">
    <property type="term" value="P:regulation of cell shape"/>
    <property type="evidence" value="ECO:0007669"/>
    <property type="project" value="UniProtKB-KW"/>
</dbReference>
<gene>
    <name evidence="18" type="ORF">COW36_13340</name>
</gene>
<dbReference type="Gene3D" id="3.40.710.10">
    <property type="entry name" value="DD-peptidase/beta-lactamase superfamily"/>
    <property type="match status" value="1"/>
</dbReference>
<keyword evidence="3" id="KW-0121">Carboxypeptidase</keyword>
<dbReference type="GO" id="GO:0071555">
    <property type="term" value="P:cell wall organization"/>
    <property type="evidence" value="ECO:0007669"/>
    <property type="project" value="UniProtKB-KW"/>
</dbReference>
<evidence type="ECO:0000313" key="18">
    <source>
        <dbReference type="EMBL" id="PIW16314.1"/>
    </source>
</evidence>
<comment type="catalytic activity">
    <reaction evidence="13">
        <text>[GlcNAc-(1-&gt;4)-Mur2Ac(oyl-L-Ala-gamma-D-Glu-L-Lys-D-Ala-D-Ala)](n)-di-trans,octa-cis-undecaprenyl diphosphate + beta-D-GlcNAc-(1-&gt;4)-Mur2Ac(oyl-L-Ala-gamma-D-Glu-L-Lys-D-Ala-D-Ala)-di-trans,octa-cis-undecaprenyl diphosphate = [GlcNAc-(1-&gt;4)-Mur2Ac(oyl-L-Ala-gamma-D-Glu-L-Lys-D-Ala-D-Ala)](n+1)-di-trans,octa-cis-undecaprenyl diphosphate + di-trans,octa-cis-undecaprenyl diphosphate + H(+)</text>
        <dbReference type="Rhea" id="RHEA:23708"/>
        <dbReference type="Rhea" id="RHEA-COMP:9602"/>
        <dbReference type="Rhea" id="RHEA-COMP:9603"/>
        <dbReference type="ChEBI" id="CHEBI:15378"/>
        <dbReference type="ChEBI" id="CHEBI:58405"/>
        <dbReference type="ChEBI" id="CHEBI:60033"/>
        <dbReference type="ChEBI" id="CHEBI:78435"/>
        <dbReference type="EC" id="2.4.99.28"/>
    </reaction>
</comment>
<evidence type="ECO:0000256" key="4">
    <source>
        <dbReference type="ARBA" id="ARBA00022670"/>
    </source>
</evidence>
<keyword evidence="8" id="KW-0133">Cell shape</keyword>
<evidence type="ECO:0000256" key="6">
    <source>
        <dbReference type="ARBA" id="ARBA00022679"/>
    </source>
</evidence>
<dbReference type="AlphaFoldDB" id="A0A2M7G481"/>
<protein>
    <submittedName>
        <fullName evidence="18">Penicillin-binding protein</fullName>
    </submittedName>
</protein>
<dbReference type="GO" id="GO:0008658">
    <property type="term" value="F:penicillin binding"/>
    <property type="evidence" value="ECO:0007669"/>
    <property type="project" value="InterPro"/>
</dbReference>
<dbReference type="InterPro" id="IPR036950">
    <property type="entry name" value="PBP_transglycosylase"/>
</dbReference>
<dbReference type="InterPro" id="IPR050396">
    <property type="entry name" value="Glycosyltr_51/Transpeptidase"/>
</dbReference>
<reference evidence="18 19" key="1">
    <citation type="submission" date="2017-09" db="EMBL/GenBank/DDBJ databases">
        <title>Depth-based differentiation of microbial function through sediment-hosted aquifers and enrichment of novel symbionts in the deep terrestrial subsurface.</title>
        <authorList>
            <person name="Probst A.J."/>
            <person name="Ladd B."/>
            <person name="Jarett J.K."/>
            <person name="Geller-Mcgrath D.E."/>
            <person name="Sieber C.M."/>
            <person name="Emerson J.B."/>
            <person name="Anantharaman K."/>
            <person name="Thomas B.C."/>
            <person name="Malmstrom R."/>
            <person name="Stieglmeier M."/>
            <person name="Klingl A."/>
            <person name="Woyke T."/>
            <person name="Ryan C.M."/>
            <person name="Banfield J.F."/>
        </authorList>
    </citation>
    <scope>NUCLEOTIDE SEQUENCE [LARGE SCALE GENOMIC DNA]</scope>
    <source>
        <strain evidence="18">CG17_big_fil_post_rev_8_21_14_2_50_48_46</strain>
    </source>
</reference>
<dbReference type="GO" id="GO:0009252">
    <property type="term" value="P:peptidoglycan biosynthetic process"/>
    <property type="evidence" value="ECO:0007669"/>
    <property type="project" value="UniProtKB-KW"/>
</dbReference>
<comment type="similarity">
    <text evidence="1">In the C-terminal section; belongs to the transpeptidase family.</text>
</comment>
<evidence type="ECO:0000256" key="7">
    <source>
        <dbReference type="ARBA" id="ARBA00022801"/>
    </source>
</evidence>
<comment type="catalytic activity">
    <reaction evidence="12">
        <text>Preferential cleavage: (Ac)2-L-Lys-D-Ala-|-D-Ala. Also transpeptidation of peptidyl-alanyl moieties that are N-acyl substituents of D-alanine.</text>
        <dbReference type="EC" id="3.4.16.4"/>
    </reaction>
</comment>
<keyword evidence="15" id="KW-1133">Transmembrane helix</keyword>
<dbReference type="SUPFAM" id="SSF56601">
    <property type="entry name" value="beta-lactamase/transpeptidase-like"/>
    <property type="match status" value="1"/>
</dbReference>
<evidence type="ECO:0000256" key="13">
    <source>
        <dbReference type="ARBA" id="ARBA00049902"/>
    </source>
</evidence>
<organism evidence="18 19">
    <name type="scientific">bacterium (Candidatus Blackallbacteria) CG17_big_fil_post_rev_8_21_14_2_50_48_46</name>
    <dbReference type="NCBI Taxonomy" id="2014261"/>
    <lineage>
        <taxon>Bacteria</taxon>
        <taxon>Candidatus Blackallbacteria</taxon>
    </lineage>
</organism>
<dbReference type="InterPro" id="IPR001460">
    <property type="entry name" value="PCN-bd_Tpept"/>
</dbReference>
<evidence type="ECO:0000256" key="9">
    <source>
        <dbReference type="ARBA" id="ARBA00022984"/>
    </source>
</evidence>
<evidence type="ECO:0000256" key="5">
    <source>
        <dbReference type="ARBA" id="ARBA00022676"/>
    </source>
</evidence>
<evidence type="ECO:0000256" key="14">
    <source>
        <dbReference type="SAM" id="MobiDB-lite"/>
    </source>
</evidence>
<evidence type="ECO:0000259" key="17">
    <source>
        <dbReference type="Pfam" id="PF00912"/>
    </source>
</evidence>
<feature type="domain" description="Penicillin-binding protein transpeptidase" evidence="16">
    <location>
        <begin position="341"/>
        <end position="591"/>
    </location>
</feature>
<keyword evidence="7" id="KW-0378">Hydrolase</keyword>
<evidence type="ECO:0000256" key="8">
    <source>
        <dbReference type="ARBA" id="ARBA00022960"/>
    </source>
</evidence>
<proteinExistence type="inferred from homology"/>
<comment type="similarity">
    <text evidence="2">In the N-terminal section; belongs to the glycosyltransferase 51 family.</text>
</comment>
<accession>A0A2M7G481</accession>
<dbReference type="SUPFAM" id="SSF53955">
    <property type="entry name" value="Lysozyme-like"/>
    <property type="match status" value="1"/>
</dbReference>
<keyword evidence="11" id="KW-0961">Cell wall biogenesis/degradation</keyword>
<feature type="domain" description="Glycosyl transferase family 51" evidence="17">
    <location>
        <begin position="78"/>
        <end position="253"/>
    </location>
</feature>
<evidence type="ECO:0000259" key="16">
    <source>
        <dbReference type="Pfam" id="PF00905"/>
    </source>
</evidence>
<dbReference type="PANTHER" id="PTHR32282">
    <property type="entry name" value="BINDING PROTEIN TRANSPEPTIDASE, PUTATIVE-RELATED"/>
    <property type="match status" value="1"/>
</dbReference>
<evidence type="ECO:0000256" key="1">
    <source>
        <dbReference type="ARBA" id="ARBA00007090"/>
    </source>
</evidence>
<feature type="compositionally biased region" description="Polar residues" evidence="14">
    <location>
        <begin position="672"/>
        <end position="685"/>
    </location>
</feature>
<keyword evidence="15" id="KW-0472">Membrane</keyword>
<dbReference type="Pfam" id="PF00905">
    <property type="entry name" value="Transpeptidase"/>
    <property type="match status" value="1"/>
</dbReference>
<dbReference type="InterPro" id="IPR001264">
    <property type="entry name" value="Glyco_trans_51"/>
</dbReference>
<dbReference type="Gene3D" id="1.10.3810.10">
    <property type="entry name" value="Biosynthetic peptidoglycan transglycosylase-like"/>
    <property type="match status" value="1"/>
</dbReference>